<dbReference type="eggNOG" id="COG0695">
    <property type="taxonomic scope" value="Bacteria"/>
</dbReference>
<dbReference type="RefSeq" id="WP_012347608.1">
    <property type="nucleotide sequence ID" value="NC_010524.1"/>
</dbReference>
<accession>B1Y797</accession>
<dbReference type="AlphaFoldDB" id="B1Y797"/>
<feature type="domain" description="Glutaredoxin" evidence="1">
    <location>
        <begin position="54"/>
        <end position="109"/>
    </location>
</feature>
<dbReference type="OrthoDB" id="8991911at2"/>
<organism evidence="2 3">
    <name type="scientific">Leptothrix cholodnii (strain ATCC 51168 / LMG 8142 / SP-6)</name>
    <name type="common">Leptothrix discophora (strain SP-6)</name>
    <dbReference type="NCBI Taxonomy" id="395495"/>
    <lineage>
        <taxon>Bacteria</taxon>
        <taxon>Pseudomonadati</taxon>
        <taxon>Pseudomonadota</taxon>
        <taxon>Betaproteobacteria</taxon>
        <taxon>Burkholderiales</taxon>
        <taxon>Sphaerotilaceae</taxon>
        <taxon>Leptothrix</taxon>
    </lineage>
</organism>
<dbReference type="SUPFAM" id="SSF52833">
    <property type="entry name" value="Thioredoxin-like"/>
    <property type="match status" value="1"/>
</dbReference>
<dbReference type="Pfam" id="PF00462">
    <property type="entry name" value="Glutaredoxin"/>
    <property type="match status" value="1"/>
</dbReference>
<protein>
    <submittedName>
        <fullName evidence="2">Glutaredoxin</fullName>
    </submittedName>
</protein>
<sequence length="128" mass="13986" precursor="true">MIKKLLASARRHSLISLVLVVGFTAVSVKAAQKVVDYQRASALRAVAQPGDIRMLSRTDCGYCTLAHAWMSKHAIPFEECMIDTDAACRAEHERLGTRLTPTVLVRGEVQRGFDAQRVTATLAGKPAH</sequence>
<dbReference type="InterPro" id="IPR002109">
    <property type="entry name" value="Glutaredoxin"/>
</dbReference>
<dbReference type="EMBL" id="CP001013">
    <property type="protein sequence ID" value="ACB34852.1"/>
    <property type="molecule type" value="Genomic_DNA"/>
</dbReference>
<keyword evidence="3" id="KW-1185">Reference proteome</keyword>
<evidence type="ECO:0000313" key="3">
    <source>
        <dbReference type="Proteomes" id="UP000001693"/>
    </source>
</evidence>
<gene>
    <name evidence="2" type="ordered locus">Lcho_2587</name>
</gene>
<dbReference type="Proteomes" id="UP000001693">
    <property type="component" value="Chromosome"/>
</dbReference>
<dbReference type="STRING" id="395495.Lcho_2587"/>
<proteinExistence type="predicted"/>
<evidence type="ECO:0000259" key="1">
    <source>
        <dbReference type="Pfam" id="PF00462"/>
    </source>
</evidence>
<dbReference type="Gene3D" id="3.40.30.10">
    <property type="entry name" value="Glutaredoxin"/>
    <property type="match status" value="1"/>
</dbReference>
<evidence type="ECO:0000313" key="2">
    <source>
        <dbReference type="EMBL" id="ACB34852.1"/>
    </source>
</evidence>
<dbReference type="KEGG" id="lch:Lcho_2587"/>
<name>B1Y797_LEPCP</name>
<dbReference type="CDD" id="cd02976">
    <property type="entry name" value="NrdH"/>
    <property type="match status" value="1"/>
</dbReference>
<dbReference type="HOGENOM" id="CLU_2033661_0_0_4"/>
<dbReference type="PROSITE" id="PS51354">
    <property type="entry name" value="GLUTAREDOXIN_2"/>
    <property type="match status" value="1"/>
</dbReference>
<dbReference type="InterPro" id="IPR036249">
    <property type="entry name" value="Thioredoxin-like_sf"/>
</dbReference>
<reference evidence="2 3" key="1">
    <citation type="submission" date="2008-03" db="EMBL/GenBank/DDBJ databases">
        <title>Complete sequence of Leptothrix cholodnii SP-6.</title>
        <authorList>
            <consortium name="US DOE Joint Genome Institute"/>
            <person name="Copeland A."/>
            <person name="Lucas S."/>
            <person name="Lapidus A."/>
            <person name="Glavina del Rio T."/>
            <person name="Dalin E."/>
            <person name="Tice H."/>
            <person name="Bruce D."/>
            <person name="Goodwin L."/>
            <person name="Pitluck S."/>
            <person name="Chertkov O."/>
            <person name="Brettin T."/>
            <person name="Detter J.C."/>
            <person name="Han C."/>
            <person name="Kuske C.R."/>
            <person name="Schmutz J."/>
            <person name="Larimer F."/>
            <person name="Land M."/>
            <person name="Hauser L."/>
            <person name="Kyrpides N."/>
            <person name="Lykidis A."/>
            <person name="Emerson D."/>
            <person name="Richardson P."/>
        </authorList>
    </citation>
    <scope>NUCLEOTIDE SEQUENCE [LARGE SCALE GENOMIC DNA]</scope>
    <source>
        <strain evidence="3">ATCC 51168 / LMG 8142 / SP-6</strain>
    </source>
</reference>